<name>A0A4U8U804_9HELI</name>
<evidence type="ECO:0000313" key="6">
    <source>
        <dbReference type="Proteomes" id="UP000029857"/>
    </source>
</evidence>
<dbReference type="InterPro" id="IPR000055">
    <property type="entry name" value="Restrct_endonuc_typeI_TRD"/>
</dbReference>
<dbReference type="PANTHER" id="PTHR30408">
    <property type="entry name" value="TYPE-1 RESTRICTION ENZYME ECOKI SPECIFICITY PROTEIN"/>
    <property type="match status" value="1"/>
</dbReference>
<dbReference type="InterPro" id="IPR052021">
    <property type="entry name" value="Type-I_RS_S_subunit"/>
</dbReference>
<dbReference type="PANTHER" id="PTHR30408:SF12">
    <property type="entry name" value="TYPE I RESTRICTION ENZYME MJAVIII SPECIFICITY SUBUNIT"/>
    <property type="match status" value="1"/>
</dbReference>
<dbReference type="CDD" id="cd17244">
    <property type="entry name" value="RMtype1_S_Apa101655I-TRD2-CR2_like"/>
    <property type="match status" value="1"/>
</dbReference>
<sequence>MLSGSEVSRVNPFENCKYELVKLGEVCEVLIGGTPTRSNYSYFQGSNLWVSIAEMNGQVITDTKEKISDEAIKKSNVKLIPKDTTLLSFKLSIGKTAIAGKDLYTNEAIAGLIPKDKLKILDKYLFWFFESKILNLNSLRGNNAFGKSLNITILKEQVQIPLPPLEIQKQIVSECEKVEEQYNTIRMSIEEYQKLIKAILVKTGICEEASISGGGGGIMLAA</sequence>
<comment type="caution">
    <text evidence="5">The sequence shown here is derived from an EMBL/GenBank/DDBJ whole genome shotgun (WGS) entry which is preliminary data.</text>
</comment>
<dbReference type="GO" id="GO:0004519">
    <property type="term" value="F:endonuclease activity"/>
    <property type="evidence" value="ECO:0007669"/>
    <property type="project" value="UniProtKB-KW"/>
</dbReference>
<evidence type="ECO:0000256" key="3">
    <source>
        <dbReference type="ARBA" id="ARBA00023125"/>
    </source>
</evidence>
<dbReference type="AlphaFoldDB" id="A0A4U8U804"/>
<dbReference type="EMBL" id="JRPJ02000050">
    <property type="protein sequence ID" value="TLE08427.1"/>
    <property type="molecule type" value="Genomic_DNA"/>
</dbReference>
<evidence type="ECO:0000313" key="5">
    <source>
        <dbReference type="EMBL" id="TLE08427.1"/>
    </source>
</evidence>
<evidence type="ECO:0000259" key="4">
    <source>
        <dbReference type="Pfam" id="PF01420"/>
    </source>
</evidence>
<dbReference type="Pfam" id="PF01420">
    <property type="entry name" value="Methylase_S"/>
    <property type="match status" value="1"/>
</dbReference>
<organism evidence="5 6">
    <name type="scientific">Helicobacter bilis</name>
    <dbReference type="NCBI Taxonomy" id="37372"/>
    <lineage>
        <taxon>Bacteria</taxon>
        <taxon>Pseudomonadati</taxon>
        <taxon>Campylobacterota</taxon>
        <taxon>Epsilonproteobacteria</taxon>
        <taxon>Campylobacterales</taxon>
        <taxon>Helicobacteraceae</taxon>
        <taxon>Helicobacter</taxon>
    </lineage>
</organism>
<keyword evidence="5" id="KW-0378">Hydrolase</keyword>
<keyword evidence="3" id="KW-0238">DNA-binding</keyword>
<proteinExistence type="inferred from homology"/>
<keyword evidence="5" id="KW-0540">Nuclease</keyword>
<comment type="similarity">
    <text evidence="1">Belongs to the type-I restriction system S methylase family.</text>
</comment>
<dbReference type="InterPro" id="IPR044946">
    <property type="entry name" value="Restrct_endonuc_typeI_TRD_sf"/>
</dbReference>
<reference evidence="5 6" key="1">
    <citation type="journal article" date="2014" name="Genome Announc.">
        <title>Draft genome sequences of eight enterohepatic helicobacter species isolated from both laboratory and wild rodents.</title>
        <authorList>
            <person name="Sheh A."/>
            <person name="Shen Z."/>
            <person name="Fox J.G."/>
        </authorList>
    </citation>
    <scope>NUCLEOTIDE SEQUENCE [LARGE SCALE GENOMIC DNA]</scope>
    <source>
        <strain evidence="5 6">ATCC 49320</strain>
    </source>
</reference>
<dbReference type="RefSeq" id="WP_138196278.1">
    <property type="nucleotide sequence ID" value="NZ_JRPJ02000050.1"/>
</dbReference>
<dbReference type="Proteomes" id="UP000029857">
    <property type="component" value="Unassembled WGS sequence"/>
</dbReference>
<keyword evidence="2" id="KW-0680">Restriction system</keyword>
<dbReference type="Gene3D" id="3.90.220.20">
    <property type="entry name" value="DNA methylase specificity domains"/>
    <property type="match status" value="1"/>
</dbReference>
<accession>A0A4U8U804</accession>
<feature type="domain" description="Type I restriction modification DNA specificity" evidence="4">
    <location>
        <begin position="17"/>
        <end position="180"/>
    </location>
</feature>
<gene>
    <name evidence="5" type="ORF">LS79_010020</name>
</gene>
<dbReference type="SUPFAM" id="SSF116734">
    <property type="entry name" value="DNA methylase specificity domain"/>
    <property type="match status" value="1"/>
</dbReference>
<dbReference type="GO" id="GO:0003677">
    <property type="term" value="F:DNA binding"/>
    <property type="evidence" value="ECO:0007669"/>
    <property type="project" value="UniProtKB-KW"/>
</dbReference>
<protein>
    <submittedName>
        <fullName evidence="5">Type I restriction endonuclease subunit S</fullName>
    </submittedName>
</protein>
<dbReference type="GO" id="GO:0009307">
    <property type="term" value="P:DNA restriction-modification system"/>
    <property type="evidence" value="ECO:0007669"/>
    <property type="project" value="UniProtKB-KW"/>
</dbReference>
<evidence type="ECO:0000256" key="1">
    <source>
        <dbReference type="ARBA" id="ARBA00010923"/>
    </source>
</evidence>
<evidence type="ECO:0000256" key="2">
    <source>
        <dbReference type="ARBA" id="ARBA00022747"/>
    </source>
</evidence>
<keyword evidence="5" id="KW-0255">Endonuclease</keyword>